<evidence type="ECO:0000313" key="4">
    <source>
        <dbReference type="EMBL" id="NKE16710.1"/>
    </source>
</evidence>
<feature type="region of interest" description="Disordered" evidence="2">
    <location>
        <begin position="183"/>
        <end position="204"/>
    </location>
</feature>
<dbReference type="EMBL" id="JAAEDK010000027">
    <property type="protein sequence ID" value="MBR0660215.1"/>
    <property type="molecule type" value="Genomic_DNA"/>
</dbReference>
<dbReference type="AlphaFoldDB" id="A0A9X9WIQ5"/>
<evidence type="ECO:0000313" key="5">
    <source>
        <dbReference type="Proteomes" id="UP000746741"/>
    </source>
</evidence>
<dbReference type="RefSeq" id="WP_168040575.1">
    <property type="nucleotide sequence ID" value="NZ_JAAEDK010000027.1"/>
</dbReference>
<accession>A0A9X9WIQ5</accession>
<dbReference type="Proteomes" id="UP000746741">
    <property type="component" value="Unassembled WGS sequence"/>
</dbReference>
<reference evidence="3" key="3">
    <citation type="journal article" date="2021" name="Syst. Appl. Microbiol.">
        <title>Roseomonas hellenica sp. nov., isolated from roots of wild-growing Alkanna tinctoria.</title>
        <authorList>
            <person name="Rat A."/>
            <person name="Naranjo H.D."/>
            <person name="Lebbe L."/>
            <person name="Cnockaert M."/>
            <person name="Krigas N."/>
            <person name="Grigoriadou K."/>
            <person name="Maloupa E."/>
            <person name="Willems A."/>
        </authorList>
    </citation>
    <scope>NUCLEOTIDE SEQUENCE</scope>
    <source>
        <strain evidence="3">LMG 31161</strain>
    </source>
</reference>
<keyword evidence="1" id="KW-0175">Coiled coil</keyword>
<protein>
    <submittedName>
        <fullName evidence="3">Uncharacterized protein</fullName>
    </submittedName>
</protein>
<evidence type="ECO:0000313" key="6">
    <source>
        <dbReference type="Proteomes" id="UP001138708"/>
    </source>
</evidence>
<feature type="coiled-coil region" evidence="1">
    <location>
        <begin position="6"/>
        <end position="33"/>
    </location>
</feature>
<organism evidence="3 6">
    <name type="scientific">Neoroseomonas oryzicola</name>
    <dbReference type="NCBI Taxonomy" id="535904"/>
    <lineage>
        <taxon>Bacteria</taxon>
        <taxon>Pseudomonadati</taxon>
        <taxon>Pseudomonadota</taxon>
        <taxon>Alphaproteobacteria</taxon>
        <taxon>Acetobacterales</taxon>
        <taxon>Acetobacteraceae</taxon>
        <taxon>Neoroseomonas</taxon>
    </lineage>
</organism>
<evidence type="ECO:0000256" key="1">
    <source>
        <dbReference type="SAM" id="Coils"/>
    </source>
</evidence>
<reference evidence="3" key="1">
    <citation type="submission" date="2020-01" db="EMBL/GenBank/DDBJ databases">
        <authorList>
            <person name="Rat A."/>
        </authorList>
    </citation>
    <scope>NUCLEOTIDE SEQUENCE</scope>
    <source>
        <strain evidence="3">LMG 31161</strain>
    </source>
</reference>
<evidence type="ECO:0000313" key="3">
    <source>
        <dbReference type="EMBL" id="MBR0660215.1"/>
    </source>
</evidence>
<name>A0A9X9WIQ5_9PROT</name>
<comment type="caution">
    <text evidence="3">The sequence shown here is derived from an EMBL/GenBank/DDBJ whole genome shotgun (WGS) entry which is preliminary data.</text>
</comment>
<reference evidence="4 5" key="2">
    <citation type="submission" date="2020-02" db="EMBL/GenBank/DDBJ databases">
        <authorList>
            <person name="Sun Q."/>
            <person name="Inoue M."/>
        </authorList>
    </citation>
    <scope>NUCLEOTIDE SEQUENCE [LARGE SCALE GENOMIC DNA]</scope>
    <source>
        <strain evidence="4 5">KCTC 22478</strain>
    </source>
</reference>
<sequence length="204" mass="21950">MSGANVSALRTALDDAKERLAGWERNVEARRAQVEALDGNSSGKDAEAKRDEAWQALRYAKEQVERSEGEVARATKRLAAAEAEAATVERRKQARALSVLSDQITADVRAMEAAFAASLATLAPVMAKMRELSASVPRAAGIANQLPMILGTRLAVLAIEAGLVLPNDPPRFAHDPHRLGRDLRAEIEREFGPQPDTPPPLAAD</sequence>
<feature type="compositionally biased region" description="Pro residues" evidence="2">
    <location>
        <begin position="195"/>
        <end position="204"/>
    </location>
</feature>
<gene>
    <name evidence="4" type="ORF">GWK15_07135</name>
    <name evidence="3" type="ORF">GXW75_13220</name>
</gene>
<dbReference type="Proteomes" id="UP001138708">
    <property type="component" value="Unassembled WGS sequence"/>
</dbReference>
<keyword evidence="5" id="KW-1185">Reference proteome</keyword>
<evidence type="ECO:0000256" key="2">
    <source>
        <dbReference type="SAM" id="MobiDB-lite"/>
    </source>
</evidence>
<dbReference type="EMBL" id="JAAVUP010000002">
    <property type="protein sequence ID" value="NKE16710.1"/>
    <property type="molecule type" value="Genomic_DNA"/>
</dbReference>
<proteinExistence type="predicted"/>
<feature type="coiled-coil region" evidence="1">
    <location>
        <begin position="57"/>
        <end position="91"/>
    </location>
</feature>